<evidence type="ECO:0000256" key="1">
    <source>
        <dbReference type="SAM" id="Phobius"/>
    </source>
</evidence>
<proteinExistence type="predicted"/>
<evidence type="ECO:0000313" key="3">
    <source>
        <dbReference type="Proteomes" id="UP000177958"/>
    </source>
</evidence>
<keyword evidence="1" id="KW-0812">Transmembrane</keyword>
<gene>
    <name evidence="2" type="ORF">A2853_01720</name>
</gene>
<protein>
    <submittedName>
        <fullName evidence="2">Uncharacterized protein</fullName>
    </submittedName>
</protein>
<sequence length="197" mass="22399">MQLLTRVAVAATVTLILLFGGYWLWETRPFRTVEPVKPPEVQLAESEQNCLEVLAYDDGKTPLQQKFMVHSAMNLSEERGLTVCEIYKQKLTLASPSEDGTKAPRYPEAAAWLEGLPMYGDQGNAARAKLEVARILKERRQDYDKYPCLASATRYIRLPKWGTYQDRGKMDVELELLFDDKQGARFYGPKGSTNKCQ</sequence>
<name>A0A1F6D840_9BACT</name>
<keyword evidence="1" id="KW-1133">Transmembrane helix</keyword>
<keyword evidence="1" id="KW-0472">Membrane</keyword>
<dbReference type="AlphaFoldDB" id="A0A1F6D840"/>
<accession>A0A1F6D840</accession>
<dbReference type="EMBL" id="MFKX01000021">
    <property type="protein sequence ID" value="OGG57566.1"/>
    <property type="molecule type" value="Genomic_DNA"/>
</dbReference>
<dbReference type="Proteomes" id="UP000177958">
    <property type="component" value="Unassembled WGS sequence"/>
</dbReference>
<organism evidence="2 3">
    <name type="scientific">Candidatus Kaiserbacteria bacterium RIFCSPHIGHO2_01_FULL_55_17</name>
    <dbReference type="NCBI Taxonomy" id="1798484"/>
    <lineage>
        <taxon>Bacteria</taxon>
        <taxon>Candidatus Kaiseribacteriota</taxon>
    </lineage>
</organism>
<feature type="transmembrane region" description="Helical" evidence="1">
    <location>
        <begin position="7"/>
        <end position="25"/>
    </location>
</feature>
<evidence type="ECO:0000313" key="2">
    <source>
        <dbReference type="EMBL" id="OGG57566.1"/>
    </source>
</evidence>
<comment type="caution">
    <text evidence="2">The sequence shown here is derived from an EMBL/GenBank/DDBJ whole genome shotgun (WGS) entry which is preliminary data.</text>
</comment>
<reference evidence="2 3" key="1">
    <citation type="journal article" date="2016" name="Nat. Commun.">
        <title>Thousands of microbial genomes shed light on interconnected biogeochemical processes in an aquifer system.</title>
        <authorList>
            <person name="Anantharaman K."/>
            <person name="Brown C.T."/>
            <person name="Hug L.A."/>
            <person name="Sharon I."/>
            <person name="Castelle C.J."/>
            <person name="Probst A.J."/>
            <person name="Thomas B.C."/>
            <person name="Singh A."/>
            <person name="Wilkins M.J."/>
            <person name="Karaoz U."/>
            <person name="Brodie E.L."/>
            <person name="Williams K.H."/>
            <person name="Hubbard S.S."/>
            <person name="Banfield J.F."/>
        </authorList>
    </citation>
    <scope>NUCLEOTIDE SEQUENCE [LARGE SCALE GENOMIC DNA]</scope>
</reference>